<dbReference type="EMBL" id="FR904795">
    <property type="protein sequence ID" value="CDQ71854.1"/>
    <property type="molecule type" value="Genomic_DNA"/>
</dbReference>
<sequence>MGDVTLYGSDCVCCVFQSVAKTGRLLISHEAPITGGFAAEISSTVQEQCFLNLEAPIARVCGYDTPFPHIFEPFYIPDKWKCFDAIKKLISY</sequence>
<dbReference type="InterPro" id="IPR009014">
    <property type="entry name" value="Transketo_C/PFOR_II"/>
</dbReference>
<evidence type="ECO:0000256" key="2">
    <source>
        <dbReference type="ARBA" id="ARBA00023002"/>
    </source>
</evidence>
<dbReference type="AlphaFoldDB" id="A0A060X3G2"/>
<dbReference type="SUPFAM" id="SSF52922">
    <property type="entry name" value="TK C-terminal domain-like"/>
    <property type="match status" value="1"/>
</dbReference>
<protein>
    <recommendedName>
        <fullName evidence="3">Transketolase C-terminal domain-containing protein</fullName>
    </recommendedName>
</protein>
<feature type="domain" description="Transketolase C-terminal" evidence="3">
    <location>
        <begin position="16"/>
        <end position="80"/>
    </location>
</feature>
<dbReference type="Pfam" id="PF02780">
    <property type="entry name" value="Transketolase_C"/>
    <property type="match status" value="1"/>
</dbReference>
<organism evidence="4 5">
    <name type="scientific">Oncorhynchus mykiss</name>
    <name type="common">Rainbow trout</name>
    <name type="synonym">Salmo gairdneri</name>
    <dbReference type="NCBI Taxonomy" id="8022"/>
    <lineage>
        <taxon>Eukaryota</taxon>
        <taxon>Metazoa</taxon>
        <taxon>Chordata</taxon>
        <taxon>Craniata</taxon>
        <taxon>Vertebrata</taxon>
        <taxon>Euteleostomi</taxon>
        <taxon>Actinopterygii</taxon>
        <taxon>Neopterygii</taxon>
        <taxon>Teleostei</taxon>
        <taxon>Protacanthopterygii</taxon>
        <taxon>Salmoniformes</taxon>
        <taxon>Salmonidae</taxon>
        <taxon>Salmoninae</taxon>
        <taxon>Oncorhynchus</taxon>
    </lineage>
</organism>
<reference evidence="4" key="1">
    <citation type="journal article" date="2014" name="Nat. Commun.">
        <title>The rainbow trout genome provides novel insights into evolution after whole-genome duplication in vertebrates.</title>
        <authorList>
            <person name="Berthelot C."/>
            <person name="Brunet F."/>
            <person name="Chalopin D."/>
            <person name="Juanchich A."/>
            <person name="Bernard M."/>
            <person name="Noel B."/>
            <person name="Bento P."/>
            <person name="Da Silva C."/>
            <person name="Labadie K."/>
            <person name="Alberti A."/>
            <person name="Aury J.M."/>
            <person name="Louis A."/>
            <person name="Dehais P."/>
            <person name="Bardou P."/>
            <person name="Montfort J."/>
            <person name="Klopp C."/>
            <person name="Cabau C."/>
            <person name="Gaspin C."/>
            <person name="Thorgaard G.H."/>
            <person name="Boussaha M."/>
            <person name="Quillet E."/>
            <person name="Guyomard R."/>
            <person name="Galiana D."/>
            <person name="Bobe J."/>
            <person name="Volff J.N."/>
            <person name="Genet C."/>
            <person name="Wincker P."/>
            <person name="Jaillon O."/>
            <person name="Roest Crollius H."/>
            <person name="Guiguen Y."/>
        </authorList>
    </citation>
    <scope>NUCLEOTIDE SEQUENCE [LARGE SCALE GENOMIC DNA]</scope>
</reference>
<name>A0A060X3G2_ONCMY</name>
<reference evidence="4" key="2">
    <citation type="submission" date="2014-03" db="EMBL/GenBank/DDBJ databases">
        <authorList>
            <person name="Genoscope - CEA"/>
        </authorList>
    </citation>
    <scope>NUCLEOTIDE SEQUENCE</scope>
</reference>
<dbReference type="PaxDb" id="8022-A0A060X3G2"/>
<evidence type="ECO:0000313" key="5">
    <source>
        <dbReference type="Proteomes" id="UP000193380"/>
    </source>
</evidence>
<proteinExistence type="predicted"/>
<accession>A0A060X3G2</accession>
<keyword evidence="2" id="KW-0560">Oxidoreductase</keyword>
<evidence type="ECO:0000313" key="4">
    <source>
        <dbReference type="EMBL" id="CDQ71854.1"/>
    </source>
</evidence>
<comment type="cofactor">
    <cofactor evidence="1">
        <name>thiamine diphosphate</name>
        <dbReference type="ChEBI" id="CHEBI:58937"/>
    </cofactor>
</comment>
<dbReference type="PANTHER" id="PTHR42980">
    <property type="entry name" value="2-OXOISOVALERATE DEHYDROGENASE SUBUNIT BETA-RELATED"/>
    <property type="match status" value="1"/>
</dbReference>
<dbReference type="GO" id="GO:0007584">
    <property type="term" value="P:response to nutrient"/>
    <property type="evidence" value="ECO:0007669"/>
    <property type="project" value="TreeGrafter"/>
</dbReference>
<dbReference type="Proteomes" id="UP000193380">
    <property type="component" value="Unassembled WGS sequence"/>
</dbReference>
<dbReference type="GO" id="GO:0009083">
    <property type="term" value="P:branched-chain amino acid catabolic process"/>
    <property type="evidence" value="ECO:0007669"/>
    <property type="project" value="TreeGrafter"/>
</dbReference>
<dbReference type="InterPro" id="IPR033248">
    <property type="entry name" value="Transketolase_C"/>
</dbReference>
<evidence type="ECO:0000256" key="1">
    <source>
        <dbReference type="ARBA" id="ARBA00001964"/>
    </source>
</evidence>
<dbReference type="STRING" id="8022.A0A060X3G2"/>
<dbReference type="GO" id="GO:0016491">
    <property type="term" value="F:oxidoreductase activity"/>
    <property type="evidence" value="ECO:0007669"/>
    <property type="project" value="UniProtKB-KW"/>
</dbReference>
<dbReference type="Gene3D" id="3.40.50.920">
    <property type="match status" value="1"/>
</dbReference>
<dbReference type="PANTHER" id="PTHR42980:SF1">
    <property type="entry name" value="2-OXOISOVALERATE DEHYDROGENASE SUBUNIT BETA, MITOCHONDRIAL"/>
    <property type="match status" value="1"/>
</dbReference>
<evidence type="ECO:0000259" key="3">
    <source>
        <dbReference type="Pfam" id="PF02780"/>
    </source>
</evidence>
<gene>
    <name evidence="4" type="ORF">GSONMT00000173001</name>
</gene>